<dbReference type="Gene3D" id="3.40.50.150">
    <property type="entry name" value="Vaccinia Virus protein VP39"/>
    <property type="match status" value="1"/>
</dbReference>
<keyword evidence="3" id="KW-0808">Transferase</keyword>
<keyword evidence="6" id="KW-1185">Reference proteome</keyword>
<dbReference type="PANTHER" id="PTHR44942">
    <property type="entry name" value="METHYLTRANSF_11 DOMAIN-CONTAINING PROTEIN"/>
    <property type="match status" value="1"/>
</dbReference>
<comment type="similarity">
    <text evidence="1">Belongs to the methyltransferase superfamily.</text>
</comment>
<dbReference type="SUPFAM" id="SSF53335">
    <property type="entry name" value="S-adenosyl-L-methionine-dependent methyltransferases"/>
    <property type="match status" value="1"/>
</dbReference>
<name>A0ABQ3XVP7_9ACTN</name>
<feature type="domain" description="Methyltransferase type 11" evidence="4">
    <location>
        <begin position="49"/>
        <end position="136"/>
    </location>
</feature>
<dbReference type="Proteomes" id="UP000609879">
    <property type="component" value="Unassembled WGS sequence"/>
</dbReference>
<dbReference type="GO" id="GO:0008168">
    <property type="term" value="F:methyltransferase activity"/>
    <property type="evidence" value="ECO:0007669"/>
    <property type="project" value="UniProtKB-KW"/>
</dbReference>
<dbReference type="CDD" id="cd02440">
    <property type="entry name" value="AdoMet_MTases"/>
    <property type="match status" value="1"/>
</dbReference>
<evidence type="ECO:0000313" key="5">
    <source>
        <dbReference type="EMBL" id="GID71817.1"/>
    </source>
</evidence>
<evidence type="ECO:0000256" key="2">
    <source>
        <dbReference type="ARBA" id="ARBA00022603"/>
    </source>
</evidence>
<organism evidence="5 6">
    <name type="scientific">Paractinoplanes deccanensis</name>
    <dbReference type="NCBI Taxonomy" id="113561"/>
    <lineage>
        <taxon>Bacteria</taxon>
        <taxon>Bacillati</taxon>
        <taxon>Actinomycetota</taxon>
        <taxon>Actinomycetes</taxon>
        <taxon>Micromonosporales</taxon>
        <taxon>Micromonosporaceae</taxon>
        <taxon>Paractinoplanes</taxon>
    </lineage>
</organism>
<dbReference type="Pfam" id="PF08241">
    <property type="entry name" value="Methyltransf_11"/>
    <property type="match status" value="1"/>
</dbReference>
<keyword evidence="2 5" id="KW-0489">Methyltransferase</keyword>
<gene>
    <name evidence="5" type="ORF">Ade02nite_04580</name>
</gene>
<dbReference type="InterPro" id="IPR051052">
    <property type="entry name" value="Diverse_substrate_MTase"/>
</dbReference>
<accession>A0ABQ3XVP7</accession>
<dbReference type="EMBL" id="BOMI01000006">
    <property type="protein sequence ID" value="GID71817.1"/>
    <property type="molecule type" value="Genomic_DNA"/>
</dbReference>
<evidence type="ECO:0000313" key="6">
    <source>
        <dbReference type="Proteomes" id="UP000609879"/>
    </source>
</evidence>
<dbReference type="InterPro" id="IPR013216">
    <property type="entry name" value="Methyltransf_11"/>
</dbReference>
<protein>
    <submittedName>
        <fullName evidence="5">Methyltransferase type 11</fullName>
    </submittedName>
</protein>
<dbReference type="PANTHER" id="PTHR44942:SF4">
    <property type="entry name" value="METHYLTRANSFERASE TYPE 11 DOMAIN-CONTAINING PROTEIN"/>
    <property type="match status" value="1"/>
</dbReference>
<evidence type="ECO:0000256" key="3">
    <source>
        <dbReference type="ARBA" id="ARBA00022679"/>
    </source>
</evidence>
<reference evidence="5 6" key="1">
    <citation type="submission" date="2021-01" db="EMBL/GenBank/DDBJ databases">
        <title>Whole genome shotgun sequence of Actinoplanes deccanensis NBRC 13994.</title>
        <authorList>
            <person name="Komaki H."/>
            <person name="Tamura T."/>
        </authorList>
    </citation>
    <scope>NUCLEOTIDE SEQUENCE [LARGE SCALE GENOMIC DNA]</scope>
    <source>
        <strain evidence="5 6">NBRC 13994</strain>
    </source>
</reference>
<sequence>MPTQPELHQQRQIAESFGIDPGRYDRTRPRYPEALLDRVVAESPGPAVLDVGIGTGIVARGLRERGCRVLGVEPDPRMAEFCRRDGFEVEVSTVERWEPAGRLFDAVVAGQTWHWVDPVAGAAKAGQALRDGGRLALFWNAGQPSPEAAEAFARVYERLLPESPMTKAYRSSASAAQIYSSMLDRAADGMRAAGVFGEQERWRYDWEHVYSRDEWLDQVPTQGAHTTLPAGKLAELVAATGEAIDALGGSFVTSFATVAVTAVRAARVLRGARRRV</sequence>
<proteinExistence type="inferred from homology"/>
<dbReference type="GO" id="GO:0032259">
    <property type="term" value="P:methylation"/>
    <property type="evidence" value="ECO:0007669"/>
    <property type="project" value="UniProtKB-KW"/>
</dbReference>
<dbReference type="RefSeq" id="WP_203759796.1">
    <property type="nucleotide sequence ID" value="NZ_BAAABO010000004.1"/>
</dbReference>
<dbReference type="InterPro" id="IPR029063">
    <property type="entry name" value="SAM-dependent_MTases_sf"/>
</dbReference>
<evidence type="ECO:0000256" key="1">
    <source>
        <dbReference type="ARBA" id="ARBA00008361"/>
    </source>
</evidence>
<comment type="caution">
    <text evidence="5">The sequence shown here is derived from an EMBL/GenBank/DDBJ whole genome shotgun (WGS) entry which is preliminary data.</text>
</comment>
<evidence type="ECO:0000259" key="4">
    <source>
        <dbReference type="Pfam" id="PF08241"/>
    </source>
</evidence>